<keyword evidence="2" id="KW-0813">Transport</keyword>
<evidence type="ECO:0000259" key="12">
    <source>
        <dbReference type="PROSITE" id="PS50893"/>
    </source>
</evidence>
<dbReference type="Gene3D" id="3.40.50.300">
    <property type="entry name" value="P-loop containing nucleotide triphosphate hydrolases"/>
    <property type="match status" value="1"/>
</dbReference>
<dbReference type="InterPro" id="IPR036640">
    <property type="entry name" value="ABC1_TM_sf"/>
</dbReference>
<name>A0A4S5EQT7_9ACTN</name>
<evidence type="ECO:0000256" key="7">
    <source>
        <dbReference type="ARBA" id="ARBA00022840"/>
    </source>
</evidence>
<keyword evidence="8 11" id="KW-1133">Transmembrane helix</keyword>
<dbReference type="Pfam" id="PF00005">
    <property type="entry name" value="ABC_tran"/>
    <property type="match status" value="1"/>
</dbReference>
<feature type="transmembrane region" description="Helical" evidence="11">
    <location>
        <begin position="155"/>
        <end position="173"/>
    </location>
</feature>
<sequence length="600" mass="63399">MTGHLRGLVPADQHRPLGRYLAAVAGYAVSEGVAFAVLVPLLTALIDGRTATAARWLIPLTAAAAAGWFAHYYLGSRALRLSSAWRRALYARIGDKLPTLPLGWFDGPSAGQVPQLIIGDVSRIATTVFLAEALIGAVLTPVTIGVFLVGFDWRIGLAALLAVPVVLVALSVGSRLTERTEAANHAAAVEAGGRLVEFAGAQPTLRATGNTAAGRAALDSALAAQHRAARREVVGSLPGEYLGELGIQLAFTALFLAGLSLATHHHLSPTRMIVLVVLGISLLRPLDALVGLSAALRSAQASARRIDELLAVEPLPEPVTSRRIDHAGIELTDVHFAYPGGPQDLRPEAPGPEALSPKVLSGLTLTIPAGRTTALVGPSGGGKTTVTKLIARFFDVGSGSVRVGGVDVRDLTSGELLNHIAFVFQDVYLLDGTVEDNIRFGNPDATPEQVRDAAHRARVDAIVARLPDGWASRVGEGGQLLSGGERQRVASARALCKDAPIVLLDEATASLDTENETAVHAALAELAVHRTVLVIAHRLDTIVRADQIAVLDGGRVVECGRHDELLAQDGRYAAFWRERERARGWRLRRDDQEPTAPVGP</sequence>
<dbReference type="PANTHER" id="PTHR24221:SF654">
    <property type="entry name" value="ATP-BINDING CASSETTE SUB-FAMILY B MEMBER 6"/>
    <property type="match status" value="1"/>
</dbReference>
<dbReference type="PANTHER" id="PTHR24221">
    <property type="entry name" value="ATP-BINDING CASSETTE SUB-FAMILY B"/>
    <property type="match status" value="1"/>
</dbReference>
<evidence type="ECO:0000256" key="6">
    <source>
        <dbReference type="ARBA" id="ARBA00022741"/>
    </source>
</evidence>
<feature type="transmembrane region" description="Helical" evidence="11">
    <location>
        <begin position="54"/>
        <end position="74"/>
    </location>
</feature>
<evidence type="ECO:0000256" key="2">
    <source>
        <dbReference type="ARBA" id="ARBA00022448"/>
    </source>
</evidence>
<dbReference type="AlphaFoldDB" id="A0A4S5EQT7"/>
<dbReference type="Proteomes" id="UP000305282">
    <property type="component" value="Unassembled WGS sequence"/>
</dbReference>
<gene>
    <name evidence="14" type="ORF">E7Y31_09605</name>
</gene>
<keyword evidence="3" id="KW-1003">Cell membrane</keyword>
<dbReference type="InterPro" id="IPR039421">
    <property type="entry name" value="Type_1_exporter"/>
</dbReference>
<feature type="domain" description="ABC transporter" evidence="12">
    <location>
        <begin position="329"/>
        <end position="578"/>
    </location>
</feature>
<feature type="domain" description="ABC transmembrane type-1" evidence="13">
    <location>
        <begin position="21"/>
        <end position="298"/>
    </location>
</feature>
<evidence type="ECO:0000256" key="1">
    <source>
        <dbReference type="ARBA" id="ARBA00004429"/>
    </source>
</evidence>
<protein>
    <submittedName>
        <fullName evidence="14">ABC transporter ATP-binding protein</fullName>
    </submittedName>
</protein>
<reference evidence="14 15" key="1">
    <citation type="submission" date="2019-04" db="EMBL/GenBank/DDBJ databases">
        <title>Draft genome sequences for three unisolated Alnus-infective Frankia Sp+ strains, AgTrS, AiOr and AvVan, the first sequenced Frankia strains able to sporulate in-planta.</title>
        <authorList>
            <person name="Bethencourt L."/>
            <person name="Vautrin F."/>
            <person name="Taib N."/>
            <person name="Dubost A."/>
            <person name="Castro-Garcia L."/>
            <person name="Imbaud O."/>
            <person name="Abrouk D."/>
            <person name="Fournier P."/>
            <person name="Briolay J."/>
            <person name="Nguyen A."/>
            <person name="Normand P."/>
            <person name="Fernandez M.P."/>
            <person name="Brochier-Armanet C."/>
            <person name="Herrera-Belaroussi A."/>
        </authorList>
    </citation>
    <scope>NUCLEOTIDE SEQUENCE [LARGE SCALE GENOMIC DNA]</scope>
    <source>
        <strain evidence="14 15">AvVan</strain>
    </source>
</reference>
<dbReference type="OrthoDB" id="9806127at2"/>
<evidence type="ECO:0000256" key="10">
    <source>
        <dbReference type="ARBA" id="ARBA00023455"/>
    </source>
</evidence>
<keyword evidence="4" id="KW-0997">Cell inner membrane</keyword>
<feature type="transmembrane region" description="Helical" evidence="11">
    <location>
        <begin position="273"/>
        <end position="296"/>
    </location>
</feature>
<feature type="transmembrane region" description="Helical" evidence="11">
    <location>
        <begin position="128"/>
        <end position="149"/>
    </location>
</feature>
<dbReference type="Gene3D" id="1.20.1560.10">
    <property type="entry name" value="ABC transporter type 1, transmembrane domain"/>
    <property type="match status" value="1"/>
</dbReference>
<dbReference type="SUPFAM" id="SSF90123">
    <property type="entry name" value="ABC transporter transmembrane region"/>
    <property type="match status" value="1"/>
</dbReference>
<evidence type="ECO:0000313" key="15">
    <source>
        <dbReference type="Proteomes" id="UP000305282"/>
    </source>
</evidence>
<dbReference type="GO" id="GO:0140359">
    <property type="term" value="F:ABC-type transporter activity"/>
    <property type="evidence" value="ECO:0007669"/>
    <property type="project" value="InterPro"/>
</dbReference>
<proteinExistence type="inferred from homology"/>
<dbReference type="InterPro" id="IPR003439">
    <property type="entry name" value="ABC_transporter-like_ATP-bd"/>
</dbReference>
<comment type="similarity">
    <text evidence="10">Belongs to the ABC transporter superfamily. Siderophore-Fe(3+) uptake transporter (SIUT) (TC 3.A.1.21) family.</text>
</comment>
<comment type="caution">
    <text evidence="14">The sequence shown here is derived from an EMBL/GenBank/DDBJ whole genome shotgun (WGS) entry which is preliminary data.</text>
</comment>
<dbReference type="GO" id="GO:0005886">
    <property type="term" value="C:plasma membrane"/>
    <property type="evidence" value="ECO:0007669"/>
    <property type="project" value="UniProtKB-SubCell"/>
</dbReference>
<keyword evidence="6" id="KW-0547">Nucleotide-binding</keyword>
<dbReference type="GO" id="GO:0005524">
    <property type="term" value="F:ATP binding"/>
    <property type="evidence" value="ECO:0007669"/>
    <property type="project" value="UniProtKB-KW"/>
</dbReference>
<evidence type="ECO:0000256" key="11">
    <source>
        <dbReference type="SAM" id="Phobius"/>
    </source>
</evidence>
<feature type="transmembrane region" description="Helical" evidence="11">
    <location>
        <begin position="241"/>
        <end position="261"/>
    </location>
</feature>
<comment type="subcellular location">
    <subcellularLocation>
        <location evidence="1">Cell inner membrane</location>
        <topology evidence="1">Multi-pass membrane protein</topology>
    </subcellularLocation>
</comment>
<dbReference type="InterPro" id="IPR011527">
    <property type="entry name" value="ABC1_TM_dom"/>
</dbReference>
<keyword evidence="15" id="KW-1185">Reference proteome</keyword>
<dbReference type="InterPro" id="IPR027417">
    <property type="entry name" value="P-loop_NTPase"/>
</dbReference>
<evidence type="ECO:0000256" key="9">
    <source>
        <dbReference type="ARBA" id="ARBA00023136"/>
    </source>
</evidence>
<evidence type="ECO:0000256" key="4">
    <source>
        <dbReference type="ARBA" id="ARBA00022519"/>
    </source>
</evidence>
<dbReference type="PROSITE" id="PS50929">
    <property type="entry name" value="ABC_TM1F"/>
    <property type="match status" value="1"/>
</dbReference>
<dbReference type="EMBL" id="SSXH01000184">
    <property type="protein sequence ID" value="THJ74744.1"/>
    <property type="molecule type" value="Genomic_DNA"/>
</dbReference>
<organism evidence="14 15">
    <name type="scientific">Candidatus Frankia alpina</name>
    <dbReference type="NCBI Taxonomy" id="2699483"/>
    <lineage>
        <taxon>Bacteria</taxon>
        <taxon>Bacillati</taxon>
        <taxon>Actinomycetota</taxon>
        <taxon>Actinomycetes</taxon>
        <taxon>Frankiales</taxon>
        <taxon>Frankiaceae</taxon>
        <taxon>Frankia</taxon>
    </lineage>
</organism>
<keyword evidence="9 11" id="KW-0472">Membrane</keyword>
<dbReference type="FunFam" id="3.40.50.300:FF:000221">
    <property type="entry name" value="Multidrug ABC transporter ATP-binding protein"/>
    <property type="match status" value="1"/>
</dbReference>
<keyword evidence="5 11" id="KW-0812">Transmembrane</keyword>
<evidence type="ECO:0000256" key="3">
    <source>
        <dbReference type="ARBA" id="ARBA00022475"/>
    </source>
</evidence>
<keyword evidence="7 14" id="KW-0067">ATP-binding</keyword>
<dbReference type="GO" id="GO:0034040">
    <property type="term" value="F:ATPase-coupled lipid transmembrane transporter activity"/>
    <property type="evidence" value="ECO:0007669"/>
    <property type="project" value="TreeGrafter"/>
</dbReference>
<evidence type="ECO:0000259" key="13">
    <source>
        <dbReference type="PROSITE" id="PS50929"/>
    </source>
</evidence>
<dbReference type="Pfam" id="PF00664">
    <property type="entry name" value="ABC_membrane"/>
    <property type="match status" value="1"/>
</dbReference>
<dbReference type="InterPro" id="IPR003593">
    <property type="entry name" value="AAA+_ATPase"/>
</dbReference>
<evidence type="ECO:0000256" key="5">
    <source>
        <dbReference type="ARBA" id="ARBA00022692"/>
    </source>
</evidence>
<feature type="transmembrane region" description="Helical" evidence="11">
    <location>
        <begin position="20"/>
        <end position="42"/>
    </location>
</feature>
<dbReference type="PROSITE" id="PS50893">
    <property type="entry name" value="ABC_TRANSPORTER_2"/>
    <property type="match status" value="1"/>
</dbReference>
<dbReference type="SUPFAM" id="SSF52540">
    <property type="entry name" value="P-loop containing nucleoside triphosphate hydrolases"/>
    <property type="match status" value="1"/>
</dbReference>
<dbReference type="RefSeq" id="WP_136447867.1">
    <property type="nucleotide sequence ID" value="NZ_SSXH01000184.1"/>
</dbReference>
<evidence type="ECO:0000256" key="8">
    <source>
        <dbReference type="ARBA" id="ARBA00022989"/>
    </source>
</evidence>
<dbReference type="GO" id="GO:0016887">
    <property type="term" value="F:ATP hydrolysis activity"/>
    <property type="evidence" value="ECO:0007669"/>
    <property type="project" value="InterPro"/>
</dbReference>
<accession>A0A4S5EQT7</accession>
<evidence type="ECO:0000313" key="14">
    <source>
        <dbReference type="EMBL" id="THJ74744.1"/>
    </source>
</evidence>
<dbReference type="SMART" id="SM00382">
    <property type="entry name" value="AAA"/>
    <property type="match status" value="1"/>
</dbReference>